<feature type="coiled-coil region" evidence="2">
    <location>
        <begin position="1129"/>
        <end position="1156"/>
    </location>
</feature>
<keyword evidence="1" id="KW-1003">Cell membrane</keyword>
<dbReference type="InterPro" id="IPR001173">
    <property type="entry name" value="Glyco_trans_2-like"/>
</dbReference>
<proteinExistence type="predicted"/>
<evidence type="ECO:0000256" key="2">
    <source>
        <dbReference type="SAM" id="Coils"/>
    </source>
</evidence>
<protein>
    <submittedName>
        <fullName evidence="4">Glycosyltransferase</fullName>
    </submittedName>
</protein>
<dbReference type="Gene3D" id="3.90.550.10">
    <property type="entry name" value="Spore Coat Polysaccharide Biosynthesis Protein SpsA, Chain A"/>
    <property type="match status" value="2"/>
</dbReference>
<keyword evidence="2" id="KW-0175">Coiled coil</keyword>
<dbReference type="RefSeq" id="WP_130263750.1">
    <property type="nucleotide sequence ID" value="NZ_CP035952.1"/>
</dbReference>
<organism evidence="4 5">
    <name type="scientific">Pseudomonas tructae</name>
    <dbReference type="NCBI Taxonomy" id="2518644"/>
    <lineage>
        <taxon>Bacteria</taxon>
        <taxon>Pseudomonadati</taxon>
        <taxon>Pseudomonadota</taxon>
        <taxon>Gammaproteobacteria</taxon>
        <taxon>Pseudomonadales</taxon>
        <taxon>Pseudomonadaceae</taxon>
        <taxon>Pseudomonas</taxon>
    </lineage>
</organism>
<dbReference type="InterPro" id="IPR029044">
    <property type="entry name" value="Nucleotide-diphossugar_trans"/>
</dbReference>
<dbReference type="PANTHER" id="PTHR43179:SF7">
    <property type="entry name" value="RHAMNOSYLTRANSFERASE WBBL"/>
    <property type="match status" value="1"/>
</dbReference>
<dbReference type="SUPFAM" id="SSF53448">
    <property type="entry name" value="Nucleotide-diphospho-sugar transferases"/>
    <property type="match status" value="2"/>
</dbReference>
<dbReference type="PANTHER" id="PTHR43179">
    <property type="entry name" value="RHAMNOSYLTRANSFERASE WBBL"/>
    <property type="match status" value="1"/>
</dbReference>
<keyword evidence="1" id="KW-0997">Cell inner membrane</keyword>
<evidence type="ECO:0000313" key="4">
    <source>
        <dbReference type="EMBL" id="QBF25850.1"/>
    </source>
</evidence>
<dbReference type="KEGG" id="ptk:EXN22_09145"/>
<feature type="domain" description="Glycosyltransferase 2-like" evidence="3">
    <location>
        <begin position="570"/>
        <end position="747"/>
    </location>
</feature>
<dbReference type="CDD" id="cd04186">
    <property type="entry name" value="GT_2_like_c"/>
    <property type="match status" value="1"/>
</dbReference>
<dbReference type="EMBL" id="CP035952">
    <property type="protein sequence ID" value="QBF25850.1"/>
    <property type="molecule type" value="Genomic_DNA"/>
</dbReference>
<evidence type="ECO:0000259" key="3">
    <source>
        <dbReference type="Pfam" id="PF00535"/>
    </source>
</evidence>
<accession>A0A411MGL1</accession>
<dbReference type="GO" id="GO:0016740">
    <property type="term" value="F:transferase activity"/>
    <property type="evidence" value="ECO:0007669"/>
    <property type="project" value="UniProtKB-KW"/>
</dbReference>
<name>A0A411MGL1_9PSED</name>
<keyword evidence="4" id="KW-0808">Transferase</keyword>
<keyword evidence="5" id="KW-1185">Reference proteome</keyword>
<dbReference type="AlphaFoldDB" id="A0A411MGL1"/>
<dbReference type="OrthoDB" id="9179784at2"/>
<gene>
    <name evidence="4" type="ORF">EXN22_09145</name>
</gene>
<reference evidence="4 5" key="1">
    <citation type="submission" date="2019-02" db="EMBL/GenBank/DDBJ databases">
        <title>Complete genome sequence of Pseudomonas sp. SNU WT1 isolated from rainbow trout.</title>
        <authorList>
            <person name="Oh W.T."/>
            <person name="Park S.C."/>
        </authorList>
    </citation>
    <scope>NUCLEOTIDE SEQUENCE [LARGE SCALE GENOMIC DNA]</scope>
    <source>
        <strain evidence="4 5">SNU WT1</strain>
    </source>
</reference>
<dbReference type="Proteomes" id="UP000291130">
    <property type="component" value="Chromosome"/>
</dbReference>
<evidence type="ECO:0000313" key="5">
    <source>
        <dbReference type="Proteomes" id="UP000291130"/>
    </source>
</evidence>
<keyword evidence="1" id="KW-0472">Membrane</keyword>
<dbReference type="Pfam" id="PF00535">
    <property type="entry name" value="Glycos_transf_2"/>
    <property type="match status" value="1"/>
</dbReference>
<sequence length="1178" mass="131044">MSAPSLHGKPSNPYYIYAPDYRETSSGICTLHYLCHALNLSGQEAYVFGCKVRNPRLRTPELTEEIRRHHQAIGVAPVAVYPEILSGNPLDCPVVARYMLNSDAYISGKYLDSEPGDLFFYFAHDFRDGKSLANMLTLPVIDTNLFAPLPTPVQRKGNYLYLHRFDASQVDYSLLPDDIEILSLRNPKTLTQLAEIFQTAETLYSYEISATCSEALLCGCPVIYLRGGRVHELPFTEHIGNAGAAMYEEPGGLERARASVMLARQRLLDVETHFWPQLQHFVELTQQAACQHLTDSHVPSIREWLLNRMLTPIQQHLVDQRRQQLRGHTSLTVLVRDPLGDLRALADTLESLELWQSSSSIAIDTVVLSTRPGPAQLPGNLQWLYCAEPDTMALNEALKASDSDWFMLLSAGDEMLPAGTVMLDLELPGAEGCRMLYCDGMFRSADGAGAVLRPCANLDYLLSLPLAMASHWLIRRELALQVGGYTPQLPRALELDLILRLIENGGMNGIAHLDEPLVISNSPTLDDNPDERQALLRHLFNRGYADARVVEEPPRHYHLQYGHSQQPLVSILIATHDQLPLLQRCVESLLSCTRYPHFEVILVDNDSQQPETLAWLDEMASVGGDKLRVLRYPHAYNPSAINNLAASQARGEYLLLLNPDTVAIREDWLEQLLNHALRPEVGVVGGKLLGADGKLQHAGLISGLRGPAGSPFLDQPANTGGYLQRLLVDQNLSAVSSACMMIRTALYIEAGGMDETAFQITCNDLDLCLKVANLGYLNVWTAHAVLLHEGGASWTQARKQPHNKQRYYLDQQNAYDKWLTVLANDPAYNKNLSLRGNGFELEGNHGLSWKPLSWRPLPVVLGHPAQGANPAPERLVQPFEQLRNCGFVDGCLSGSVLNPVALERLKPDVIVFQRHTDLQRLEQMHRVEQLSKAFKILEVDCFLPALEGPLACDQQRGWDALHQAARHVDRIIVPTQALAEALEGVHADIRVVESRLGEQWLNLPQPQRLPGKPRVGCAFDSRQHSSGLLLDGLVRQLADQVDWVLWGEVPMHLRPLAKEVHDGPLQDKPAVLASLNLDIALVVLGDSTFDRCSSALPLLQVGACGYAVICSDVQALHGPYRVTRVSNDLQAWSQALTEHLEQLQATRQKGAELRQQVIEQGLLDDAHLQTWRAAWMPD</sequence>
<evidence type="ECO:0000256" key="1">
    <source>
        <dbReference type="ARBA" id="ARBA00022519"/>
    </source>
</evidence>